<dbReference type="Gene3D" id="2.60.120.620">
    <property type="entry name" value="q2cbj1_9rhob like domain"/>
    <property type="match status" value="1"/>
</dbReference>
<comment type="caution">
    <text evidence="3">The sequence shown here is derived from an EMBL/GenBank/DDBJ whole genome shotgun (WGS) entry which is preliminary data.</text>
</comment>
<feature type="non-terminal residue" evidence="3">
    <location>
        <position position="1"/>
    </location>
</feature>
<feature type="domain" description="Fe2OG dioxygenase" evidence="2">
    <location>
        <begin position="132"/>
        <end position="230"/>
    </location>
</feature>
<accession>A0A9W7G9Y9</accession>
<dbReference type="Proteomes" id="UP001165082">
    <property type="component" value="Unassembled WGS sequence"/>
</dbReference>
<evidence type="ECO:0000313" key="3">
    <source>
        <dbReference type="EMBL" id="GMI37381.1"/>
    </source>
</evidence>
<gene>
    <name evidence="3" type="ORF">TrRE_jg11491</name>
</gene>
<dbReference type="GO" id="GO:0016491">
    <property type="term" value="F:oxidoreductase activity"/>
    <property type="evidence" value="ECO:0007669"/>
    <property type="project" value="UniProtKB-KW"/>
</dbReference>
<evidence type="ECO:0000259" key="2">
    <source>
        <dbReference type="PROSITE" id="PS51471"/>
    </source>
</evidence>
<proteinExistence type="inferred from homology"/>
<dbReference type="InterPro" id="IPR005123">
    <property type="entry name" value="Oxoglu/Fe-dep_dioxygenase_dom"/>
</dbReference>
<keyword evidence="1" id="KW-0479">Metal-binding</keyword>
<evidence type="ECO:0000256" key="1">
    <source>
        <dbReference type="RuleBase" id="RU003682"/>
    </source>
</evidence>
<keyword evidence="4" id="KW-1185">Reference proteome</keyword>
<comment type="similarity">
    <text evidence="1">Belongs to the iron/ascorbate-dependent oxidoreductase family.</text>
</comment>
<evidence type="ECO:0000313" key="4">
    <source>
        <dbReference type="Proteomes" id="UP001165082"/>
    </source>
</evidence>
<reference evidence="3" key="1">
    <citation type="submission" date="2022-07" db="EMBL/GenBank/DDBJ databases">
        <title>Genome analysis of Parmales, a sister group of diatoms, reveals the evolutionary specialization of diatoms from phago-mixotrophs to photoautotrophs.</title>
        <authorList>
            <person name="Ban H."/>
            <person name="Sato S."/>
            <person name="Yoshikawa S."/>
            <person name="Kazumasa Y."/>
            <person name="Nakamura Y."/>
            <person name="Ichinomiya M."/>
            <person name="Saitoh K."/>
            <person name="Sato N."/>
            <person name="Blanc-Mathieu R."/>
            <person name="Endo H."/>
            <person name="Kuwata A."/>
            <person name="Ogata H."/>
        </authorList>
    </citation>
    <scope>NUCLEOTIDE SEQUENCE</scope>
</reference>
<keyword evidence="1" id="KW-0560">Oxidoreductase</keyword>
<protein>
    <recommendedName>
        <fullName evidence="2">Fe2OG dioxygenase domain-containing protein</fullName>
    </recommendedName>
</protein>
<dbReference type="AlphaFoldDB" id="A0A9W7G9Y9"/>
<keyword evidence="1" id="KW-0408">Iron</keyword>
<sequence length="276" mass="30005">GGGGGDTEVYDDVRGKDGEFVCPARRIFAPTQGSLVCTTTAPVCEEEVCRKVVDVVQGHVESVNKGIWGSVRAATVKTTDVAIEDVPVLRGWMRSLCEERLFPIVHERYPVLRDGSRTYVVGEGGERESRLRLHDAFIVRYDEGDGSLSLPEHVDTSVVSMTVALNGGGEYEGGGTWFQDLAEDGGGKGRRGRVLNNEVGGATIFAGPMRHAGFPIRKGTRWIAVLFCYEEGEKGEKGVRPSGDTDGGYVVYRQTVELANLLERNDYDEEGEGEEG</sequence>
<dbReference type="OrthoDB" id="69177at2759"/>
<dbReference type="PROSITE" id="PS51471">
    <property type="entry name" value="FE2OG_OXY"/>
    <property type="match status" value="1"/>
</dbReference>
<dbReference type="EMBL" id="BRXZ01007973">
    <property type="protein sequence ID" value="GMI37381.1"/>
    <property type="molecule type" value="Genomic_DNA"/>
</dbReference>
<dbReference type="GO" id="GO:0046872">
    <property type="term" value="F:metal ion binding"/>
    <property type="evidence" value="ECO:0007669"/>
    <property type="project" value="UniProtKB-KW"/>
</dbReference>
<name>A0A9W7G9Y9_9STRA</name>
<organism evidence="3 4">
    <name type="scientific">Triparma retinervis</name>
    <dbReference type="NCBI Taxonomy" id="2557542"/>
    <lineage>
        <taxon>Eukaryota</taxon>
        <taxon>Sar</taxon>
        <taxon>Stramenopiles</taxon>
        <taxon>Ochrophyta</taxon>
        <taxon>Bolidophyceae</taxon>
        <taxon>Parmales</taxon>
        <taxon>Triparmaceae</taxon>
        <taxon>Triparma</taxon>
    </lineage>
</organism>